<gene>
    <name evidence="12" type="ORF">HUK82_04060</name>
</gene>
<dbReference type="Proteomes" id="UP000585665">
    <property type="component" value="Unassembled WGS sequence"/>
</dbReference>
<comment type="similarity">
    <text evidence="8 9">Belongs to the TonB-dependent receptor family.</text>
</comment>
<proteinExistence type="inferred from homology"/>
<dbReference type="InterPro" id="IPR012910">
    <property type="entry name" value="Plug_dom"/>
</dbReference>
<organism evidence="12 13">
    <name type="scientific">Ameyamaea chiangmaiensis</name>
    <dbReference type="NCBI Taxonomy" id="442969"/>
    <lineage>
        <taxon>Bacteria</taxon>
        <taxon>Pseudomonadati</taxon>
        <taxon>Pseudomonadota</taxon>
        <taxon>Alphaproteobacteria</taxon>
        <taxon>Acetobacterales</taxon>
        <taxon>Acetobacteraceae</taxon>
        <taxon>Ameyamaea</taxon>
    </lineage>
</organism>
<sequence length="822" mass="89136">MNRHSSFSLRGRGRLVGGIAALCLYPSLALSQTAAKQKPDAVPDTGEAVVVTGARGVKRTVTKSTAPIDVISSKELLRTGKASVISQLNNLVPSFNSPYRAGGGTSTIIATGALRGLNPDQTLILVNGKRRHKTSLINAVSSLYNGSVPTDLDMIPASEIDHIEVLRDGAAAQYGSDAIAGVINIILKKKSHGMDSTFTGGANADRGDGEQLQWLNNAGTTIGRDGYFNLSLDMKKQYASNRANPIAQSVQLYPKVNGQPDPREATADRMVTTNYGAMPQESLLVGYNAGYDFGRVTFYTFGTFGIRDSDLNYSFRSATNANSLPQVYPNGFYPRVVVHEQDYQFAAGLKGTQWGWDWDLSTTYGQNQAKQTADHTINASLGPSSPLDFYVGTLESSEWDNAFDITHGWKVLGHLQSSLGFLHRLETYRIRAGDPASYAAGSYVNNGALTTPGANGASGFTPEDAGFMQRNNMAGYVDLAWDPTRKISIGLAGRYEHYDDSSGNSAIGKLTGRYQITRWLAIRGTMSNGFRAPSLAQDLYASTTGQFRLQNGSLNLLDIKTLPVNSPAARALGATPLKPETSANFSAGMVLTPFHNFNVTLDAYQIEVFDRIALTGTLTGNAVSRILVANGLSPDISAQYYSNAMNTRTRGLDVVATYAHPVGRFGSMQWNVGWNYNQTVITNIKQNPSQLSSLGSSYVLFDRLSQGYLTKALPKTKLSITNIWTWRGFTFNTRLTRFGSYTILQNSPSSDRTFGARVIVDEDISYQINRHLNVGIGANNLFNTYPSSNGIYNALLGQSQYPGTSPFGFTGGYYYGRVGVSF</sequence>
<keyword evidence="5 9" id="KW-0798">TonB box</keyword>
<dbReference type="Pfam" id="PF00593">
    <property type="entry name" value="TonB_dep_Rec_b-barrel"/>
    <property type="match status" value="1"/>
</dbReference>
<evidence type="ECO:0000256" key="3">
    <source>
        <dbReference type="ARBA" id="ARBA00022452"/>
    </source>
</evidence>
<dbReference type="Gene3D" id="2.170.130.10">
    <property type="entry name" value="TonB-dependent receptor, plug domain"/>
    <property type="match status" value="1"/>
</dbReference>
<evidence type="ECO:0000256" key="9">
    <source>
        <dbReference type="RuleBase" id="RU003357"/>
    </source>
</evidence>
<feature type="domain" description="TonB-dependent receptor-like beta-barrel" evidence="10">
    <location>
        <begin position="299"/>
        <end position="781"/>
    </location>
</feature>
<comment type="subcellular location">
    <subcellularLocation>
        <location evidence="1 8">Cell outer membrane</location>
        <topology evidence="1 8">Multi-pass membrane protein</topology>
    </subcellularLocation>
</comment>
<dbReference type="Gene3D" id="2.40.170.20">
    <property type="entry name" value="TonB-dependent receptor, beta-barrel domain"/>
    <property type="match status" value="1"/>
</dbReference>
<keyword evidence="6 8" id="KW-0472">Membrane</keyword>
<dbReference type="EMBL" id="JABXXR010000016">
    <property type="protein sequence ID" value="NVN39741.1"/>
    <property type="molecule type" value="Genomic_DNA"/>
</dbReference>
<dbReference type="AlphaFoldDB" id="A0A850PF59"/>
<evidence type="ECO:0000256" key="7">
    <source>
        <dbReference type="ARBA" id="ARBA00023237"/>
    </source>
</evidence>
<keyword evidence="3 8" id="KW-1134">Transmembrane beta strand</keyword>
<keyword evidence="7 8" id="KW-0998">Cell outer membrane</keyword>
<evidence type="ECO:0000256" key="1">
    <source>
        <dbReference type="ARBA" id="ARBA00004571"/>
    </source>
</evidence>
<reference evidence="12 13" key="1">
    <citation type="submission" date="2020-06" db="EMBL/GenBank/DDBJ databases">
        <title>Description of novel acetic acid bacteria.</title>
        <authorList>
            <person name="Sombolestani A."/>
        </authorList>
    </citation>
    <scope>NUCLEOTIDE SEQUENCE [LARGE SCALE GENOMIC DNA]</scope>
    <source>
        <strain evidence="12 13">LMG 27010</strain>
    </source>
</reference>
<evidence type="ECO:0000256" key="6">
    <source>
        <dbReference type="ARBA" id="ARBA00023136"/>
    </source>
</evidence>
<keyword evidence="13" id="KW-1185">Reference proteome</keyword>
<protein>
    <submittedName>
        <fullName evidence="12">TonB-dependent receptor</fullName>
    </submittedName>
</protein>
<evidence type="ECO:0000313" key="13">
    <source>
        <dbReference type="Proteomes" id="UP000585665"/>
    </source>
</evidence>
<dbReference type="SUPFAM" id="SSF56935">
    <property type="entry name" value="Porins"/>
    <property type="match status" value="1"/>
</dbReference>
<dbReference type="CDD" id="cd01347">
    <property type="entry name" value="ligand_gated_channel"/>
    <property type="match status" value="1"/>
</dbReference>
<dbReference type="InterPro" id="IPR000531">
    <property type="entry name" value="Beta-barrel_TonB"/>
</dbReference>
<evidence type="ECO:0000313" key="12">
    <source>
        <dbReference type="EMBL" id="NVN39741.1"/>
    </source>
</evidence>
<dbReference type="InterPro" id="IPR039426">
    <property type="entry name" value="TonB-dep_rcpt-like"/>
</dbReference>
<dbReference type="PROSITE" id="PS52016">
    <property type="entry name" value="TONB_DEPENDENT_REC_3"/>
    <property type="match status" value="1"/>
</dbReference>
<keyword evidence="2 8" id="KW-0813">Transport</keyword>
<dbReference type="PANTHER" id="PTHR47234:SF3">
    <property type="entry name" value="SECRETIN_TONB SHORT N-TERMINAL DOMAIN-CONTAINING PROTEIN"/>
    <property type="match status" value="1"/>
</dbReference>
<evidence type="ECO:0000256" key="2">
    <source>
        <dbReference type="ARBA" id="ARBA00022448"/>
    </source>
</evidence>
<evidence type="ECO:0000259" key="10">
    <source>
        <dbReference type="Pfam" id="PF00593"/>
    </source>
</evidence>
<dbReference type="RefSeq" id="WP_176612726.1">
    <property type="nucleotide sequence ID" value="NZ_JABXXR010000016.1"/>
</dbReference>
<evidence type="ECO:0000256" key="5">
    <source>
        <dbReference type="ARBA" id="ARBA00023077"/>
    </source>
</evidence>
<comment type="caution">
    <text evidence="12">The sequence shown here is derived from an EMBL/GenBank/DDBJ whole genome shotgun (WGS) entry which is preliminary data.</text>
</comment>
<dbReference type="Pfam" id="PF07715">
    <property type="entry name" value="Plug"/>
    <property type="match status" value="1"/>
</dbReference>
<dbReference type="GO" id="GO:0009279">
    <property type="term" value="C:cell outer membrane"/>
    <property type="evidence" value="ECO:0007669"/>
    <property type="project" value="UniProtKB-SubCell"/>
</dbReference>
<keyword evidence="12" id="KW-0675">Receptor</keyword>
<name>A0A850PF59_9PROT</name>
<dbReference type="InterPro" id="IPR037066">
    <property type="entry name" value="Plug_dom_sf"/>
</dbReference>
<keyword evidence="4 8" id="KW-0812">Transmembrane</keyword>
<evidence type="ECO:0000256" key="8">
    <source>
        <dbReference type="PROSITE-ProRule" id="PRU01360"/>
    </source>
</evidence>
<evidence type="ECO:0000256" key="4">
    <source>
        <dbReference type="ARBA" id="ARBA00022692"/>
    </source>
</evidence>
<feature type="domain" description="TonB-dependent receptor plug" evidence="11">
    <location>
        <begin position="62"/>
        <end position="182"/>
    </location>
</feature>
<accession>A0A850PF59</accession>
<dbReference type="InterPro" id="IPR036942">
    <property type="entry name" value="Beta-barrel_TonB_sf"/>
</dbReference>
<dbReference type="PANTHER" id="PTHR47234">
    <property type="match status" value="1"/>
</dbReference>
<evidence type="ECO:0000259" key="11">
    <source>
        <dbReference type="Pfam" id="PF07715"/>
    </source>
</evidence>